<evidence type="ECO:0000313" key="2">
    <source>
        <dbReference type="EMBL" id="CAB3998621.1"/>
    </source>
</evidence>
<reference evidence="2" key="1">
    <citation type="submission" date="2020-04" db="EMBL/GenBank/DDBJ databases">
        <authorList>
            <person name="Alioto T."/>
            <person name="Alioto T."/>
            <person name="Gomez Garrido J."/>
        </authorList>
    </citation>
    <scope>NUCLEOTIDE SEQUENCE</scope>
    <source>
        <strain evidence="2">A484AB</strain>
    </source>
</reference>
<evidence type="ECO:0000256" key="1">
    <source>
        <dbReference type="SAM" id="MobiDB-lite"/>
    </source>
</evidence>
<organism evidence="2 3">
    <name type="scientific">Paramuricea clavata</name>
    <name type="common">Red gorgonian</name>
    <name type="synonym">Violescent sea-whip</name>
    <dbReference type="NCBI Taxonomy" id="317549"/>
    <lineage>
        <taxon>Eukaryota</taxon>
        <taxon>Metazoa</taxon>
        <taxon>Cnidaria</taxon>
        <taxon>Anthozoa</taxon>
        <taxon>Octocorallia</taxon>
        <taxon>Malacalcyonacea</taxon>
        <taxon>Plexauridae</taxon>
        <taxon>Paramuricea</taxon>
    </lineage>
</organism>
<feature type="compositionally biased region" description="Acidic residues" evidence="1">
    <location>
        <begin position="187"/>
        <end position="205"/>
    </location>
</feature>
<protein>
    <submittedName>
        <fullName evidence="2">Uncharacterized protein</fullName>
    </submittedName>
</protein>
<sequence>MRLSHGWNRDDALNVVSTFGLRKNRSKRENNKTQKKYMCPVDEYKSVVIKIHNHLTDVHKAICGSKEYKRLLEKATEYDPIVISSDNSLSEDSDSSYEYRMWRKELKKEKENEREERLYNQVYSSDEEVFGTPTPAIKKKECGKKANVKEHPSIFRNDSEDEWDDEDDNDNGSSAMKYKVCGKTANEDEGDDDEDYQDDDDDEDFTITGTAIQDQGRASSSLELNGSPGYKDPPKGNGDFSGGSEEELFSNDDPVSTNMDDVSESIFKHFESWLQGPDGGRKDSRCAQQCSRQVQVVITYIDPENRKLIKLFDKVVLRDKWLVVFEKSRQPGTVKSCLGALHQFYAFLKCEQVDIPEIDRTSSIFKTLCEQMKMWNKLCAKQVKTRFWDKRMEDISNLRTPEQVKQFDTSDVAREAVKVLGEFEESPEHVMPSHTQYTTVCDYLLTILCINNGSRAGALANMTLEEFRAAKHHDSEYLVNMKKTKLSPRTVLLTSFSRCHFSNGRKFLFPNVVTR</sequence>
<feature type="region of interest" description="Disordered" evidence="1">
    <location>
        <begin position="141"/>
        <end position="256"/>
    </location>
</feature>
<dbReference type="AlphaFoldDB" id="A0A6S7HW19"/>
<feature type="compositionally biased region" description="Acidic residues" evidence="1">
    <location>
        <begin position="159"/>
        <end position="170"/>
    </location>
</feature>
<name>A0A6S7HW19_PARCT</name>
<comment type="caution">
    <text evidence="2">The sequence shown here is derived from an EMBL/GenBank/DDBJ whole genome shotgun (WGS) entry which is preliminary data.</text>
</comment>
<keyword evidence="3" id="KW-1185">Reference proteome</keyword>
<evidence type="ECO:0000313" key="3">
    <source>
        <dbReference type="Proteomes" id="UP001152795"/>
    </source>
</evidence>
<dbReference type="OrthoDB" id="5990091at2759"/>
<feature type="compositionally biased region" description="Polar residues" evidence="1">
    <location>
        <begin position="207"/>
        <end position="224"/>
    </location>
</feature>
<accession>A0A6S7HW19</accession>
<proteinExistence type="predicted"/>
<gene>
    <name evidence="2" type="ORF">PACLA_8A006582</name>
</gene>
<feature type="compositionally biased region" description="Basic and acidic residues" evidence="1">
    <location>
        <begin position="141"/>
        <end position="153"/>
    </location>
</feature>
<dbReference type="Proteomes" id="UP001152795">
    <property type="component" value="Unassembled WGS sequence"/>
</dbReference>
<dbReference type="EMBL" id="CACRXK020003401">
    <property type="protein sequence ID" value="CAB3998621.1"/>
    <property type="molecule type" value="Genomic_DNA"/>
</dbReference>